<name>A0A8J2IJG5_FUSEQ</name>
<organism evidence="3 4">
    <name type="scientific">Fusarium equiseti</name>
    <name type="common">Fusarium scirpi</name>
    <dbReference type="NCBI Taxonomy" id="61235"/>
    <lineage>
        <taxon>Eukaryota</taxon>
        <taxon>Fungi</taxon>
        <taxon>Dikarya</taxon>
        <taxon>Ascomycota</taxon>
        <taxon>Pezizomycotina</taxon>
        <taxon>Sordariomycetes</taxon>
        <taxon>Hypocreomycetidae</taxon>
        <taxon>Hypocreales</taxon>
        <taxon>Nectriaceae</taxon>
        <taxon>Fusarium</taxon>
        <taxon>Fusarium incarnatum-equiseti species complex</taxon>
    </lineage>
</organism>
<feature type="compositionally biased region" description="Low complexity" evidence="1">
    <location>
        <begin position="296"/>
        <end position="305"/>
    </location>
</feature>
<dbReference type="PROSITE" id="PS50011">
    <property type="entry name" value="PROTEIN_KINASE_DOM"/>
    <property type="match status" value="1"/>
</dbReference>
<comment type="caution">
    <text evidence="3">The sequence shown here is derived from an EMBL/GenBank/DDBJ whole genome shotgun (WGS) entry which is preliminary data.</text>
</comment>
<dbReference type="GO" id="GO:0005524">
    <property type="term" value="F:ATP binding"/>
    <property type="evidence" value="ECO:0007669"/>
    <property type="project" value="InterPro"/>
</dbReference>
<dbReference type="InterPro" id="IPR000719">
    <property type="entry name" value="Prot_kinase_dom"/>
</dbReference>
<evidence type="ECO:0000313" key="4">
    <source>
        <dbReference type="Proteomes" id="UP000693738"/>
    </source>
</evidence>
<dbReference type="GO" id="GO:0004672">
    <property type="term" value="F:protein kinase activity"/>
    <property type="evidence" value="ECO:0007669"/>
    <property type="project" value="InterPro"/>
</dbReference>
<dbReference type="AlphaFoldDB" id="A0A8J2IJG5"/>
<proteinExistence type="predicted"/>
<feature type="region of interest" description="Disordered" evidence="1">
    <location>
        <begin position="172"/>
        <end position="207"/>
    </location>
</feature>
<feature type="region of interest" description="Disordered" evidence="1">
    <location>
        <begin position="347"/>
        <end position="369"/>
    </location>
</feature>
<evidence type="ECO:0000313" key="3">
    <source>
        <dbReference type="EMBL" id="CAG7558480.1"/>
    </source>
</evidence>
<protein>
    <recommendedName>
        <fullName evidence="2">Protein kinase domain-containing protein</fullName>
    </recommendedName>
</protein>
<reference evidence="3" key="1">
    <citation type="submission" date="2021-05" db="EMBL/GenBank/DDBJ databases">
        <authorList>
            <person name="Khan N."/>
        </authorList>
    </citation>
    <scope>NUCLEOTIDE SEQUENCE</scope>
</reference>
<feature type="compositionally biased region" description="Polar residues" evidence="1">
    <location>
        <begin position="357"/>
        <end position="367"/>
    </location>
</feature>
<evidence type="ECO:0000256" key="1">
    <source>
        <dbReference type="SAM" id="MobiDB-lite"/>
    </source>
</evidence>
<evidence type="ECO:0000259" key="2">
    <source>
        <dbReference type="PROSITE" id="PS50011"/>
    </source>
</evidence>
<feature type="compositionally biased region" description="Low complexity" evidence="1">
    <location>
        <begin position="313"/>
        <end position="322"/>
    </location>
</feature>
<gene>
    <name evidence="3" type="ORF">FEQUK3_LOCUS4173</name>
</gene>
<sequence>MTPEEVQNDFGGKDFTKGPACAGRFGTWTNVFLIAKVMESMITGVSYRHPFVCERYESLDGKTRYTYGWALKNKDFSWVDIELRDIVRRCLFENPVDRPTPIQILRVIQQWKNSAGYDPREIARWWAALHGPQQVPSHTPKSPTANVNPVQQAVIHQQGLFALHPGIQATNTNKVHRAPNQPIQPSPPQKRLREESTETTEDMSPLKIQKLGGSRILAHRPQGAIQAVSSSSSLPAFLAAANLNVSNNTRHSTPALSPTFPAVVTSHHSSRSPPASLLADLNIQSITPPPPPSPPSALATSPLISGSSTTRHGSAIQGQSSGIGPGEAMDIDREESLYQFDDDRQQVATPLFPPGQDPNNLQRQPPSTGWKMSINRATQRPEKCVKFGMPPSSAKELKAHVKIPSPKIQGMVRGPSSKKPKYLKSKAIRMFVRKALPHMPVTIRNLMSRTKELESQLIIGTVPIYAYLK</sequence>
<dbReference type="Proteomes" id="UP000693738">
    <property type="component" value="Unassembled WGS sequence"/>
</dbReference>
<feature type="region of interest" description="Disordered" evidence="1">
    <location>
        <begin position="282"/>
        <end position="328"/>
    </location>
</feature>
<dbReference type="EMBL" id="CAJSTJ010000124">
    <property type="protein sequence ID" value="CAG7558480.1"/>
    <property type="molecule type" value="Genomic_DNA"/>
</dbReference>
<accession>A0A8J2IJG5</accession>
<feature type="domain" description="Protein kinase" evidence="2">
    <location>
        <begin position="1"/>
        <end position="112"/>
    </location>
</feature>